<dbReference type="Proteomes" id="UP001430990">
    <property type="component" value="Chromosome"/>
</dbReference>
<feature type="region of interest" description="Disordered" evidence="1">
    <location>
        <begin position="1"/>
        <end position="25"/>
    </location>
</feature>
<dbReference type="GO" id="GO:0008233">
    <property type="term" value="F:peptidase activity"/>
    <property type="evidence" value="ECO:0007669"/>
    <property type="project" value="UniProtKB-KW"/>
</dbReference>
<reference evidence="2" key="1">
    <citation type="submission" date="2021-11" db="EMBL/GenBank/DDBJ databases">
        <title>Australian commercial rhizobial inoculants.</title>
        <authorList>
            <person name="Kohlmeier M.G."/>
            <person name="O'Hara G.W."/>
            <person name="Colombi E."/>
            <person name="Ramsay J.P."/>
            <person name="Terpolilli J."/>
        </authorList>
    </citation>
    <scope>NUCLEOTIDE SEQUENCE</scope>
    <source>
        <strain evidence="2">CC829</strain>
    </source>
</reference>
<evidence type="ECO:0000256" key="1">
    <source>
        <dbReference type="SAM" id="MobiDB-lite"/>
    </source>
</evidence>
<name>A0ABY3QHL4_9BRAD</name>
<keyword evidence="2" id="KW-0645">Protease</keyword>
<evidence type="ECO:0000313" key="3">
    <source>
        <dbReference type="Proteomes" id="UP001430990"/>
    </source>
</evidence>
<dbReference type="RefSeq" id="WP_231143201.1">
    <property type="nucleotide sequence ID" value="NZ_CP088100.1"/>
</dbReference>
<sequence length="312" mass="34221">MTDFPPNGLGGETDPNAWHFSRLGEEGPLPNPVGHTFPLLTHDPDGKWRLVGTGFYINDGGFFVTARHVVEEVLEGNKQRAPLLVLHLHSPSGLFGASECHFRPIAQCWISDSADIALGVAATATHKVTGEAMKNWTWTLSWEKPTDRTLVHTYAFPNHVVVNDGRRIRFAPHAYSGRVISTGEFRDRVMLPFPYIEVDFRIHGAASGGPIICGSYIVGINCTEWPENLDHPPGPGFGVQSLCLADAFLDNVVLPSESSPRRVTFNELVCAGVINVQGYSAPSETALEKGQLVDMTMAATVPFPRVELEQYF</sequence>
<evidence type="ECO:0000313" key="2">
    <source>
        <dbReference type="EMBL" id="UFW85313.1"/>
    </source>
</evidence>
<dbReference type="EMBL" id="CP088100">
    <property type="protein sequence ID" value="UFW85313.1"/>
    <property type="molecule type" value="Genomic_DNA"/>
</dbReference>
<dbReference type="GO" id="GO:0006508">
    <property type="term" value="P:proteolysis"/>
    <property type="evidence" value="ECO:0007669"/>
    <property type="project" value="UniProtKB-KW"/>
</dbReference>
<dbReference type="SUPFAM" id="SSF50494">
    <property type="entry name" value="Trypsin-like serine proteases"/>
    <property type="match status" value="1"/>
</dbReference>
<keyword evidence="2" id="KW-0378">Hydrolase</keyword>
<protein>
    <submittedName>
        <fullName evidence="2">Serine protease</fullName>
    </submittedName>
</protein>
<keyword evidence="3" id="KW-1185">Reference proteome</keyword>
<gene>
    <name evidence="2" type="ORF">BjapCC829_36225</name>
</gene>
<dbReference type="InterPro" id="IPR009003">
    <property type="entry name" value="Peptidase_S1_PA"/>
</dbReference>
<accession>A0ABY3QHL4</accession>
<proteinExistence type="predicted"/>
<organism evidence="2 3">
    <name type="scientific">Bradyrhizobium barranii</name>
    <dbReference type="NCBI Taxonomy" id="2992140"/>
    <lineage>
        <taxon>Bacteria</taxon>
        <taxon>Pseudomonadati</taxon>
        <taxon>Pseudomonadota</taxon>
        <taxon>Alphaproteobacteria</taxon>
        <taxon>Hyphomicrobiales</taxon>
        <taxon>Nitrobacteraceae</taxon>
        <taxon>Bradyrhizobium</taxon>
    </lineage>
</organism>